<evidence type="ECO:0000313" key="1">
    <source>
        <dbReference type="EMBL" id="KAJ9052439.1"/>
    </source>
</evidence>
<reference evidence="1" key="1">
    <citation type="submission" date="2022-04" db="EMBL/GenBank/DDBJ databases">
        <title>Genome of the entomopathogenic fungus Entomophthora muscae.</title>
        <authorList>
            <person name="Elya C."/>
            <person name="Lovett B.R."/>
            <person name="Lee E."/>
            <person name="Macias A.M."/>
            <person name="Hajek A.E."/>
            <person name="De Bivort B.L."/>
            <person name="Kasson M.T."/>
            <person name="De Fine Licht H.H."/>
            <person name="Stajich J.E."/>
        </authorList>
    </citation>
    <scope>NUCLEOTIDE SEQUENCE</scope>
    <source>
        <strain evidence="1">Berkeley</strain>
    </source>
</reference>
<proteinExistence type="predicted"/>
<dbReference type="EMBL" id="QTSX02006669">
    <property type="protein sequence ID" value="KAJ9052439.1"/>
    <property type="molecule type" value="Genomic_DNA"/>
</dbReference>
<name>A0ACC2RQW1_9FUNG</name>
<accession>A0ACC2RQW1</accession>
<dbReference type="EC" id="2.2.1.6" evidence="1"/>
<organism evidence="1 2">
    <name type="scientific">Entomophthora muscae</name>
    <dbReference type="NCBI Taxonomy" id="34485"/>
    <lineage>
        <taxon>Eukaryota</taxon>
        <taxon>Fungi</taxon>
        <taxon>Fungi incertae sedis</taxon>
        <taxon>Zoopagomycota</taxon>
        <taxon>Entomophthoromycotina</taxon>
        <taxon>Entomophthoromycetes</taxon>
        <taxon>Entomophthorales</taxon>
        <taxon>Entomophthoraceae</taxon>
        <taxon>Entomophthora</taxon>
    </lineage>
</organism>
<comment type="caution">
    <text evidence="1">The sequence shown here is derived from an EMBL/GenBank/DDBJ whole genome shotgun (WGS) entry which is preliminary data.</text>
</comment>
<keyword evidence="2" id="KW-1185">Reference proteome</keyword>
<dbReference type="Proteomes" id="UP001165960">
    <property type="component" value="Unassembled WGS sequence"/>
</dbReference>
<protein>
    <submittedName>
        <fullName evidence="1">Acetolactate synthase, regulatory subunit</fullName>
        <ecNumber evidence="1">2.2.1.6</ecNumber>
    </submittedName>
</protein>
<evidence type="ECO:0000313" key="2">
    <source>
        <dbReference type="Proteomes" id="UP001165960"/>
    </source>
</evidence>
<keyword evidence="1" id="KW-0808">Transferase</keyword>
<sequence>MFRLLRHPALGQRCFSQIKATYTSSSKNALYKKSHYSKPEKTAEEAVNNILYNTPVRYPPEAKRHLINCLVRNEPGVLSRISSILAARDFNIESIICAKTDISELSRMTIVLNESSSTVKQAIRQLEDLVPVWAVLDYTGSKILERELLMAKISLFGNGVEKETAEVASTQAPLQSQTTLLALSELTKLFQGRIIDVSPDNVVIELSAKCQRIDAFLALIKPYGIIEAARSGSMIMSRSTHSDYVEEVETTSQPQVDMTSLPPG</sequence>
<gene>
    <name evidence="1" type="primary">ILV6_2</name>
    <name evidence="1" type="ORF">DSO57_1034125</name>
</gene>